<organism evidence="1 2">
    <name type="scientific">Fraxinus pennsylvanica</name>
    <dbReference type="NCBI Taxonomy" id="56036"/>
    <lineage>
        <taxon>Eukaryota</taxon>
        <taxon>Viridiplantae</taxon>
        <taxon>Streptophyta</taxon>
        <taxon>Embryophyta</taxon>
        <taxon>Tracheophyta</taxon>
        <taxon>Spermatophyta</taxon>
        <taxon>Magnoliopsida</taxon>
        <taxon>eudicotyledons</taxon>
        <taxon>Gunneridae</taxon>
        <taxon>Pentapetalae</taxon>
        <taxon>asterids</taxon>
        <taxon>lamiids</taxon>
        <taxon>Lamiales</taxon>
        <taxon>Oleaceae</taxon>
        <taxon>Oleeae</taxon>
        <taxon>Fraxinus</taxon>
    </lineage>
</organism>
<protein>
    <submittedName>
        <fullName evidence="1">Uncharacterized protein</fullName>
    </submittedName>
</protein>
<evidence type="ECO:0000313" key="2">
    <source>
        <dbReference type="Proteomes" id="UP000834106"/>
    </source>
</evidence>
<dbReference type="AlphaFoldDB" id="A0AAD2DPW1"/>
<keyword evidence="2" id="KW-1185">Reference proteome</keyword>
<accession>A0AAD2DPW1</accession>
<name>A0AAD2DPW1_9LAMI</name>
<dbReference type="Proteomes" id="UP000834106">
    <property type="component" value="Chromosome 6"/>
</dbReference>
<dbReference type="EMBL" id="OU503041">
    <property type="protein sequence ID" value="CAI9762642.1"/>
    <property type="molecule type" value="Genomic_DNA"/>
</dbReference>
<gene>
    <name evidence="1" type="ORF">FPE_LOCUS10072</name>
</gene>
<sequence length="114" mass="13102">MRLNVDMAKHLVVVKFELVWKGQGSRKWKHGHNDGFFIQFESPLLRRLWFVPSSTEKGQILCRYTSVLKQTEASKCTCLSSLERVTVSDPLEVIAIYGSFLNCRKKTTSSMSFL</sequence>
<reference evidence="1" key="1">
    <citation type="submission" date="2023-05" db="EMBL/GenBank/DDBJ databases">
        <authorList>
            <person name="Huff M."/>
        </authorList>
    </citation>
    <scope>NUCLEOTIDE SEQUENCE</scope>
</reference>
<proteinExistence type="predicted"/>
<evidence type="ECO:0000313" key="1">
    <source>
        <dbReference type="EMBL" id="CAI9762642.1"/>
    </source>
</evidence>